<keyword evidence="3" id="KW-1185">Reference proteome</keyword>
<reference evidence="2" key="1">
    <citation type="submission" date="2023-05" db="EMBL/GenBank/DDBJ databases">
        <title>Nepenthes gracilis genome sequencing.</title>
        <authorList>
            <person name="Fukushima K."/>
        </authorList>
    </citation>
    <scope>NUCLEOTIDE SEQUENCE</scope>
    <source>
        <strain evidence="2">SING2019-196</strain>
    </source>
</reference>
<protein>
    <recommendedName>
        <fullName evidence="4">Transmembrane protein</fullName>
    </recommendedName>
</protein>
<dbReference type="EMBL" id="BSYO01000031">
    <property type="protein sequence ID" value="GMH26476.1"/>
    <property type="molecule type" value="Genomic_DNA"/>
</dbReference>
<gene>
    <name evidence="2" type="ORF">Nepgr_028319</name>
</gene>
<feature type="transmembrane region" description="Helical" evidence="1">
    <location>
        <begin position="99"/>
        <end position="118"/>
    </location>
</feature>
<dbReference type="Proteomes" id="UP001279734">
    <property type="component" value="Unassembled WGS sequence"/>
</dbReference>
<evidence type="ECO:0008006" key="4">
    <source>
        <dbReference type="Google" id="ProtNLM"/>
    </source>
</evidence>
<accession>A0AAD3Y4E7</accession>
<feature type="transmembrane region" description="Helical" evidence="1">
    <location>
        <begin position="36"/>
        <end position="55"/>
    </location>
</feature>
<keyword evidence="1" id="KW-1133">Transmembrane helix</keyword>
<evidence type="ECO:0000313" key="2">
    <source>
        <dbReference type="EMBL" id="GMH26476.1"/>
    </source>
</evidence>
<keyword evidence="1" id="KW-0812">Transmembrane</keyword>
<evidence type="ECO:0000256" key="1">
    <source>
        <dbReference type="SAM" id="Phobius"/>
    </source>
</evidence>
<dbReference type="AlphaFoldDB" id="A0AAD3Y4E7"/>
<sequence>MLSGSIHVGSFAIALWLGGFPLFCGCMARDVPDAEGCWFGVLFLYEVVDASFAVGTMCWRALYGIGCNFGLGVASLSMDFSLCYWLLNCCHLGSHRNCCKLHWFFGALEVFCVVAAMFQQPMMMPMVSELVHCTKSLAVHL</sequence>
<keyword evidence="1" id="KW-0472">Membrane</keyword>
<feature type="transmembrane region" description="Helical" evidence="1">
    <location>
        <begin position="6"/>
        <end position="24"/>
    </location>
</feature>
<proteinExistence type="predicted"/>
<name>A0AAD3Y4E7_NEPGR</name>
<organism evidence="2 3">
    <name type="scientific">Nepenthes gracilis</name>
    <name type="common">Slender pitcher plant</name>
    <dbReference type="NCBI Taxonomy" id="150966"/>
    <lineage>
        <taxon>Eukaryota</taxon>
        <taxon>Viridiplantae</taxon>
        <taxon>Streptophyta</taxon>
        <taxon>Embryophyta</taxon>
        <taxon>Tracheophyta</taxon>
        <taxon>Spermatophyta</taxon>
        <taxon>Magnoliopsida</taxon>
        <taxon>eudicotyledons</taxon>
        <taxon>Gunneridae</taxon>
        <taxon>Pentapetalae</taxon>
        <taxon>Caryophyllales</taxon>
        <taxon>Nepenthaceae</taxon>
        <taxon>Nepenthes</taxon>
    </lineage>
</organism>
<feature type="transmembrane region" description="Helical" evidence="1">
    <location>
        <begin position="61"/>
        <end position="87"/>
    </location>
</feature>
<comment type="caution">
    <text evidence="2">The sequence shown here is derived from an EMBL/GenBank/DDBJ whole genome shotgun (WGS) entry which is preliminary data.</text>
</comment>
<evidence type="ECO:0000313" key="3">
    <source>
        <dbReference type="Proteomes" id="UP001279734"/>
    </source>
</evidence>